<protein>
    <submittedName>
        <fullName evidence="1">Glycerol-3-phosphate responsive antiterminator</fullName>
    </submittedName>
</protein>
<sequence length="187" mass="19902">MESIESILTKGFTVIPSIKRLGDLTAALKGDCSAILLTGADIANLKPLAEKVHAAGKEVLVNMELLGGFGRDQAGIKLLKNYYGVDGVMSTDSSRLGMARHAGLYTIQRFLISDSRALDTSTRILKGSAAHAAEILPAVIGVMIIEKLRQVTAMPLLAGGFIRTSSDLEQVQVAGFNGATISRRDLY</sequence>
<dbReference type="Proteomes" id="UP000004754">
    <property type="component" value="Unassembled WGS sequence"/>
</dbReference>
<keyword evidence="2" id="KW-1185">Reference proteome</keyword>
<dbReference type="SUPFAM" id="SSF110391">
    <property type="entry name" value="GlpP-like"/>
    <property type="match status" value="1"/>
</dbReference>
<dbReference type="InterPro" id="IPR006699">
    <property type="entry name" value="GlpP"/>
</dbReference>
<dbReference type="InterPro" id="IPR013785">
    <property type="entry name" value="Aldolase_TIM"/>
</dbReference>
<dbReference type="PIRSF" id="PIRSF016897">
    <property type="entry name" value="GlpP"/>
    <property type="match status" value="1"/>
</dbReference>
<dbReference type="AlphaFoldDB" id="E6MG54"/>
<dbReference type="Pfam" id="PF04309">
    <property type="entry name" value="G3P_antiterm"/>
    <property type="match status" value="1"/>
</dbReference>
<dbReference type="EMBL" id="AEQN01000016">
    <property type="protein sequence ID" value="EFV01594.1"/>
    <property type="molecule type" value="Genomic_DNA"/>
</dbReference>
<dbReference type="Gene3D" id="3.20.20.70">
    <property type="entry name" value="Aldolase class I"/>
    <property type="match status" value="1"/>
</dbReference>
<reference evidence="1 2" key="1">
    <citation type="submission" date="2010-12" db="EMBL/GenBank/DDBJ databases">
        <authorList>
            <person name="Muzny D."/>
            <person name="Qin X."/>
            <person name="Deng J."/>
            <person name="Jiang H."/>
            <person name="Liu Y."/>
            <person name="Qu J."/>
            <person name="Song X.-Z."/>
            <person name="Zhang L."/>
            <person name="Thornton R."/>
            <person name="Coyle M."/>
            <person name="Francisco L."/>
            <person name="Jackson L."/>
            <person name="Javaid M."/>
            <person name="Korchina V."/>
            <person name="Kovar C."/>
            <person name="Mata R."/>
            <person name="Mathew T."/>
            <person name="Ngo R."/>
            <person name="Nguyen L."/>
            <person name="Nguyen N."/>
            <person name="Okwuonu G."/>
            <person name="Ongeri F."/>
            <person name="Pham C."/>
            <person name="Simmons D."/>
            <person name="Wilczek-Boney K."/>
            <person name="Hale W."/>
            <person name="Jakkamsetti A."/>
            <person name="Pham P."/>
            <person name="Ruth R."/>
            <person name="San Lucas F."/>
            <person name="Warren J."/>
            <person name="Zhang J."/>
            <person name="Zhao Z."/>
            <person name="Zhou C."/>
            <person name="Zhu D."/>
            <person name="Lee S."/>
            <person name="Bess C."/>
            <person name="Blankenburg K."/>
            <person name="Forbes L."/>
            <person name="Fu Q."/>
            <person name="Gubbala S."/>
            <person name="Hirani K."/>
            <person name="Jayaseelan J.C."/>
            <person name="Lara F."/>
            <person name="Munidasa M."/>
            <person name="Palculict T."/>
            <person name="Patil S."/>
            <person name="Pu L.-L."/>
            <person name="Saada N."/>
            <person name="Tang L."/>
            <person name="Weissenberger G."/>
            <person name="Zhu Y."/>
            <person name="Hemphill L."/>
            <person name="Shang Y."/>
            <person name="Youmans B."/>
            <person name="Ayvaz T."/>
            <person name="Ross M."/>
            <person name="Santibanez J."/>
            <person name="Aqrawi P."/>
            <person name="Gross S."/>
            <person name="Joshi V."/>
            <person name="Fowler G."/>
            <person name="Nazareth L."/>
            <person name="Reid J."/>
            <person name="Worley K."/>
            <person name="Petrosino J."/>
            <person name="Highlander S."/>
            <person name="Gibbs R."/>
        </authorList>
    </citation>
    <scope>NUCLEOTIDE SEQUENCE [LARGE SCALE GENOMIC DNA]</scope>
    <source>
        <strain evidence="1 2">ATCC 23263</strain>
    </source>
</reference>
<dbReference type="STRING" id="887929.HMP0721_0987"/>
<gene>
    <name evidence="1" type="ORF">HMP0721_0987</name>
</gene>
<dbReference type="OrthoDB" id="9799580at2"/>
<proteinExistence type="predicted"/>
<comment type="caution">
    <text evidence="1">The sequence shown here is derived from an EMBL/GenBank/DDBJ whole genome shotgun (WGS) entry which is preliminary data.</text>
</comment>
<dbReference type="eggNOG" id="COG1954">
    <property type="taxonomic scope" value="Bacteria"/>
</dbReference>
<dbReference type="PANTHER" id="PTHR35787">
    <property type="entry name" value="GLYCEROL UPTAKE OPERON ANTITERMINATOR REGULATORY PROTEIN"/>
    <property type="match status" value="1"/>
</dbReference>
<dbReference type="HOGENOM" id="CLU_111516_2_0_9"/>
<evidence type="ECO:0000313" key="1">
    <source>
        <dbReference type="EMBL" id="EFV01594.1"/>
    </source>
</evidence>
<organism evidence="1 2">
    <name type="scientific">Pseudoramibacter alactolyticus ATCC 23263</name>
    <dbReference type="NCBI Taxonomy" id="887929"/>
    <lineage>
        <taxon>Bacteria</taxon>
        <taxon>Bacillati</taxon>
        <taxon>Bacillota</taxon>
        <taxon>Clostridia</taxon>
        <taxon>Eubacteriales</taxon>
        <taxon>Eubacteriaceae</taxon>
        <taxon>Pseudoramibacter</taxon>
    </lineage>
</organism>
<dbReference type="GO" id="GO:0006071">
    <property type="term" value="P:glycerol metabolic process"/>
    <property type="evidence" value="ECO:0007669"/>
    <property type="project" value="InterPro"/>
</dbReference>
<accession>E6MG54</accession>
<name>E6MG54_9FIRM</name>
<evidence type="ECO:0000313" key="2">
    <source>
        <dbReference type="Proteomes" id="UP000004754"/>
    </source>
</evidence>
<dbReference type="GO" id="GO:0006355">
    <property type="term" value="P:regulation of DNA-templated transcription"/>
    <property type="evidence" value="ECO:0007669"/>
    <property type="project" value="InterPro"/>
</dbReference>
<dbReference type="PANTHER" id="PTHR35787:SF1">
    <property type="entry name" value="GLYCEROL UPTAKE OPERON ANTITERMINATOR REGULATORY PROTEIN"/>
    <property type="match status" value="1"/>
</dbReference>